<accession>A0A7S4BUP4</accession>
<gene>
    <name evidence="9" type="ORF">PCAR00345_LOCUS30179</name>
</gene>
<dbReference type="GO" id="GO:0005886">
    <property type="term" value="C:plasma membrane"/>
    <property type="evidence" value="ECO:0007669"/>
    <property type="project" value="UniProtKB-SubCell"/>
</dbReference>
<dbReference type="InterPro" id="IPR045063">
    <property type="entry name" value="Dynamin_N"/>
</dbReference>
<feature type="chain" id="PRO_5030689097" description="Dynamin-type G domain-containing protein" evidence="7">
    <location>
        <begin position="31"/>
        <end position="662"/>
    </location>
</feature>
<dbReference type="InterPro" id="IPR027417">
    <property type="entry name" value="P-loop_NTPase"/>
</dbReference>
<feature type="compositionally biased region" description="Low complexity" evidence="6">
    <location>
        <begin position="532"/>
        <end position="554"/>
    </location>
</feature>
<dbReference type="SUPFAM" id="SSF52540">
    <property type="entry name" value="P-loop containing nucleoside triphosphate hydrolases"/>
    <property type="match status" value="1"/>
</dbReference>
<feature type="compositionally biased region" description="Polar residues" evidence="6">
    <location>
        <begin position="592"/>
        <end position="604"/>
    </location>
</feature>
<dbReference type="CDD" id="cd09913">
    <property type="entry name" value="EHD"/>
    <property type="match status" value="1"/>
</dbReference>
<feature type="region of interest" description="Disordered" evidence="6">
    <location>
        <begin position="433"/>
        <end position="662"/>
    </location>
</feature>
<keyword evidence="4" id="KW-0967">Endosome</keyword>
<feature type="domain" description="Dynamin-type G" evidence="8">
    <location>
        <begin position="82"/>
        <end position="317"/>
    </location>
</feature>
<dbReference type="InterPro" id="IPR030381">
    <property type="entry name" value="G_DYNAMIN_dom"/>
</dbReference>
<reference evidence="9" key="1">
    <citation type="submission" date="2021-01" db="EMBL/GenBank/DDBJ databases">
        <authorList>
            <person name="Corre E."/>
            <person name="Pelletier E."/>
            <person name="Niang G."/>
            <person name="Scheremetjew M."/>
            <person name="Finn R."/>
            <person name="Kale V."/>
            <person name="Holt S."/>
            <person name="Cochrane G."/>
            <person name="Meng A."/>
            <person name="Brown T."/>
            <person name="Cohen L."/>
        </authorList>
    </citation>
    <scope>NUCLEOTIDE SEQUENCE</scope>
    <source>
        <strain evidence="9">CCMP645</strain>
    </source>
</reference>
<feature type="signal peptide" evidence="7">
    <location>
        <begin position="1"/>
        <end position="30"/>
    </location>
</feature>
<evidence type="ECO:0000256" key="4">
    <source>
        <dbReference type="ARBA" id="ARBA00022753"/>
    </source>
</evidence>
<sequence length="662" mass="72913">MKLSSSCMGCGAVLRHLLPWLIFIAAPAAAEVMRGFGSLTLQETDATILERLQKLYAEKLRPLEKKSLYHEMGEPALSDAWFESKPMVLLLGQYSVGKTSFIKYLLGRRYLGGRIGPEMTTDKFVAIMYGDAEKTTPGNALTSQPDTPFHSLKKYGTNFLNRLEATALPSPILKRVMLVDSPGVLSGQKQRDRGYEFNGVIKWFVQHSDRILLLFDAYKLDLSDEFKEVMKLLRDHEKKVRVVLNKADGVSPQDLMRVYGALMWMLGGIVSAAEVPRVYIGSFWDEPWVHKGMVELMEAEEGDLVEDLATLPQNNVMSKINEIARRARVVEAHTHLLAHLRTCVLSKWYGKSQEKERLCTEAGMEAAFAEVQRVHDLSRGDFPAAASMAHFLRRYDFADFYKPSQERSKKLKLVRELMETDIPDLISRLHTVQERQRRNPLQPRVQFRPQRTKRGPPPEALGDRAADTKGTSLRGLWSNGPSASMGSAFSSMRSKLPQQYAPSPPPPSHEAAPQRQNPPPQPDADAFEHAARAPADLAPASPEQAPAPAEHASATSMPHAGHTHSGPTKTMRGFASSQPYREGAAPAVDDGSTPSEPALTSNLPEPSEAARADGHSTTSQEYAAAPAAQDAFGLPPTGAGAVTGDQISVNSGNAPQYDDREM</sequence>
<dbReference type="Gene3D" id="3.40.50.300">
    <property type="entry name" value="P-loop containing nucleotide triphosphate hydrolases"/>
    <property type="match status" value="1"/>
</dbReference>
<dbReference type="AlphaFoldDB" id="A0A7S4BUP4"/>
<dbReference type="InterPro" id="IPR040990">
    <property type="entry name" value="DUF5600"/>
</dbReference>
<evidence type="ECO:0000256" key="2">
    <source>
        <dbReference type="ARBA" id="ARBA00004481"/>
    </source>
</evidence>
<evidence type="ECO:0000256" key="5">
    <source>
        <dbReference type="ARBA" id="ARBA00023136"/>
    </source>
</evidence>
<dbReference type="Gene3D" id="1.10.268.20">
    <property type="match status" value="1"/>
</dbReference>
<dbReference type="InterPro" id="IPR031692">
    <property type="entry name" value="EHD_N"/>
</dbReference>
<keyword evidence="7" id="KW-0732">Signal</keyword>
<dbReference type="PANTHER" id="PTHR43681">
    <property type="entry name" value="TRANSMEMBRANE GTPASE FZO"/>
    <property type="match status" value="1"/>
</dbReference>
<feature type="compositionally biased region" description="Polar residues" evidence="6">
    <location>
        <begin position="645"/>
        <end position="654"/>
    </location>
</feature>
<evidence type="ECO:0000256" key="3">
    <source>
        <dbReference type="ARBA" id="ARBA00022475"/>
    </source>
</evidence>
<dbReference type="PANTHER" id="PTHR43681:SF1">
    <property type="entry name" value="SARCALUMENIN"/>
    <property type="match status" value="1"/>
</dbReference>
<keyword evidence="3" id="KW-1003">Cell membrane</keyword>
<dbReference type="InterPro" id="IPR051943">
    <property type="entry name" value="TRAFAC_Dynamin-like_GTPase"/>
</dbReference>
<dbReference type="GO" id="GO:0005525">
    <property type="term" value="F:GTP binding"/>
    <property type="evidence" value="ECO:0007669"/>
    <property type="project" value="InterPro"/>
</dbReference>
<dbReference type="Pfam" id="PF18150">
    <property type="entry name" value="DUF5600"/>
    <property type="match status" value="1"/>
</dbReference>
<name>A0A7S4BUP4_CHRCT</name>
<evidence type="ECO:0000256" key="1">
    <source>
        <dbReference type="ARBA" id="ARBA00004413"/>
    </source>
</evidence>
<organism evidence="9">
    <name type="scientific">Chrysotila carterae</name>
    <name type="common">Marine alga</name>
    <name type="synonym">Syracosphaera carterae</name>
    <dbReference type="NCBI Taxonomy" id="13221"/>
    <lineage>
        <taxon>Eukaryota</taxon>
        <taxon>Haptista</taxon>
        <taxon>Haptophyta</taxon>
        <taxon>Prymnesiophyceae</taxon>
        <taxon>Isochrysidales</taxon>
        <taxon>Isochrysidaceae</taxon>
        <taxon>Chrysotila</taxon>
    </lineage>
</organism>
<evidence type="ECO:0000256" key="6">
    <source>
        <dbReference type="SAM" id="MobiDB-lite"/>
    </source>
</evidence>
<dbReference type="Pfam" id="PF00350">
    <property type="entry name" value="Dynamin_N"/>
    <property type="match status" value="1"/>
</dbReference>
<dbReference type="Pfam" id="PF16880">
    <property type="entry name" value="EHD_N"/>
    <property type="match status" value="1"/>
</dbReference>
<evidence type="ECO:0000259" key="8">
    <source>
        <dbReference type="PROSITE" id="PS51718"/>
    </source>
</evidence>
<feature type="compositionally biased region" description="Polar residues" evidence="6">
    <location>
        <begin position="479"/>
        <end position="493"/>
    </location>
</feature>
<comment type="subcellular location">
    <subcellularLocation>
        <location evidence="1">Cell membrane</location>
        <topology evidence="1">Peripheral membrane protein</topology>
        <orientation evidence="1">Cytoplasmic side</orientation>
    </subcellularLocation>
    <subcellularLocation>
        <location evidence="2">Endosome membrane</location>
        <topology evidence="2">Peripheral membrane protein</topology>
    </subcellularLocation>
</comment>
<dbReference type="GO" id="GO:0010008">
    <property type="term" value="C:endosome membrane"/>
    <property type="evidence" value="ECO:0007669"/>
    <property type="project" value="UniProtKB-SubCell"/>
</dbReference>
<dbReference type="EMBL" id="HBIZ01047052">
    <property type="protein sequence ID" value="CAE0777540.1"/>
    <property type="molecule type" value="Transcribed_RNA"/>
</dbReference>
<proteinExistence type="predicted"/>
<dbReference type="PROSITE" id="PS51718">
    <property type="entry name" value="G_DYNAMIN_2"/>
    <property type="match status" value="1"/>
</dbReference>
<evidence type="ECO:0000256" key="7">
    <source>
        <dbReference type="SAM" id="SignalP"/>
    </source>
</evidence>
<evidence type="ECO:0000313" key="9">
    <source>
        <dbReference type="EMBL" id="CAE0777540.1"/>
    </source>
</evidence>
<protein>
    <recommendedName>
        <fullName evidence="8">Dynamin-type G domain-containing protein</fullName>
    </recommendedName>
</protein>
<keyword evidence="5" id="KW-0472">Membrane</keyword>